<evidence type="ECO:0000313" key="3">
    <source>
        <dbReference type="EMBL" id="POM84453.1"/>
    </source>
</evidence>
<keyword evidence="2" id="KW-0732">Signal</keyword>
<evidence type="ECO:0000256" key="1">
    <source>
        <dbReference type="SAM" id="MobiDB-lite"/>
    </source>
</evidence>
<keyword evidence="4" id="KW-1185">Reference proteome</keyword>
<feature type="chain" id="PRO_5015120801" description="Integral membrane protein" evidence="2">
    <location>
        <begin position="23"/>
        <end position="873"/>
    </location>
</feature>
<organism evidence="3 4">
    <name type="scientific">Cryptosporidium meleagridis</name>
    <dbReference type="NCBI Taxonomy" id="93969"/>
    <lineage>
        <taxon>Eukaryota</taxon>
        <taxon>Sar</taxon>
        <taxon>Alveolata</taxon>
        <taxon>Apicomplexa</taxon>
        <taxon>Conoidasida</taxon>
        <taxon>Coccidia</taxon>
        <taxon>Eucoccidiorida</taxon>
        <taxon>Eimeriorina</taxon>
        <taxon>Cryptosporidiidae</taxon>
        <taxon>Cryptosporidium</taxon>
    </lineage>
</organism>
<evidence type="ECO:0008006" key="5">
    <source>
        <dbReference type="Google" id="ProtNLM"/>
    </source>
</evidence>
<protein>
    <recommendedName>
        <fullName evidence="5">Integral membrane protein</fullName>
    </recommendedName>
</protein>
<dbReference type="VEuPathDB" id="CryptoDB:CmeUKMEL1_12470"/>
<evidence type="ECO:0000256" key="2">
    <source>
        <dbReference type="SAM" id="SignalP"/>
    </source>
</evidence>
<reference evidence="3 4" key="1">
    <citation type="submission" date="2014-04" db="EMBL/GenBank/DDBJ databases">
        <title>Comparative Genomics of Cryptosporidium Species.</title>
        <authorList>
            <person name="Silva J.C."/>
            <person name="Su Q."/>
            <person name="Chalmers R."/>
            <person name="Chibucos M.C."/>
            <person name="Elwin K."/>
            <person name="Godinez A."/>
            <person name="Guo F."/>
            <person name="Huynh K."/>
            <person name="Orvis J."/>
            <person name="Ott S."/>
            <person name="Sadzewicz L."/>
            <person name="Sengamalay N."/>
            <person name="Shetty A."/>
            <person name="Sun M."/>
            <person name="Tallon L."/>
            <person name="Xiao L."/>
            <person name="Zhang H."/>
            <person name="Fraser C.M."/>
            <person name="Zhu G."/>
            <person name="Kissinger J."/>
            <person name="Widmer G."/>
        </authorList>
    </citation>
    <scope>NUCLEOTIDE SEQUENCE [LARGE SCALE GENOMIC DNA]</scope>
    <source>
        <strain evidence="3 4">UKMEL1</strain>
    </source>
</reference>
<feature type="signal peptide" evidence="2">
    <location>
        <begin position="1"/>
        <end position="22"/>
    </location>
</feature>
<accession>A0A2P4Z305</accession>
<comment type="caution">
    <text evidence="3">The sequence shown here is derived from an EMBL/GenBank/DDBJ whole genome shotgun (WGS) entry which is preliminary data.</text>
</comment>
<feature type="region of interest" description="Disordered" evidence="1">
    <location>
        <begin position="558"/>
        <end position="584"/>
    </location>
</feature>
<dbReference type="AlphaFoldDB" id="A0A2P4Z305"/>
<gene>
    <name evidence="3" type="ORF">CmeUKMEL1_12470</name>
</gene>
<dbReference type="EMBL" id="JIBK01000044">
    <property type="protein sequence ID" value="POM84453.1"/>
    <property type="molecule type" value="Genomic_DNA"/>
</dbReference>
<dbReference type="OrthoDB" id="341199at2759"/>
<sequence length="873" mass="96056">MKKKLLSGLIVPFLVLFTAVEGAPDYSGIFDPTSLLSKEKINDALVDSWDEPVDISKANFTSIFGDLLNGNTFSDYNSLFPLSPYNSVSNEYLIRCISAEGVVYSPDICPNLDCEQYPKSTDFKFYDKSTSSNIRISLSKENVSLGSAIYTFDTSTIPSITLINKFVVVLRTEDPKVNSKISIRLVSITRKVEGGKETIPILRGSSFHSIEQNIIPGKTFYPIDIVGLFSYLPNEFELSRISIMVLPSSPSTQVVLDMDIFAVARFYMSVDTIPIYEFGGIGEKAIQQSKYIQVRTSSVFGRSIIDYNDKLKARFNDYCPKTFGGQCLVQITSLQSTNAIGIFGFQLQLAGVVFAIKSAKIYIPISVFKSAEQVVTDIQISLLKPTFSITNLNYKKFRESFENPINSISVPLSLESGIKTLIVDITRLFQKSSTIAVENVFISLSLPENYIGAIFTFNKAKITYQFDPSETFQSMDHLNTQFFSNPNIASIETSFFDSNGKAVNYDSSLGFEDITQANKTSISGNSAFVSQFSIPFITTESLQEMNITIVEKSHASSENIDTSDSDLNSTSGSNSTEIGDQLNKNDLTETHKTLDYTLSIVKALNTSNLASSNDLTTISSKDFKLKLGGTTKVDVLDLVKKAILESKLNLGLITFYGFPKSKDSSQDINLALPFMEIKWNAGSSLSNGVISGGSFETKLKNIKLGQLTRTNWSSTSTVATAKLNSVVLAAFDFSKVPCLNTITSAKATIEFSKFTANGEFIVFLMDKFDWNSSFTVEGQSFFDNPTHKYTTDKSIAPTLLAVPFVVDRESSLEIDVSITNVIGNGGASLFRNPQLGVIAFSTTSNDSEMIVKSVQIDLKCSFNDGVYYNTAIV</sequence>
<evidence type="ECO:0000313" key="4">
    <source>
        <dbReference type="Proteomes" id="UP000236928"/>
    </source>
</evidence>
<proteinExistence type="predicted"/>
<name>A0A2P4Z305_9CRYT</name>
<dbReference type="Proteomes" id="UP000236928">
    <property type="component" value="Unassembled WGS sequence"/>
</dbReference>